<evidence type="ECO:0000256" key="7">
    <source>
        <dbReference type="SAM" id="Phobius"/>
    </source>
</evidence>
<dbReference type="InterPro" id="IPR027417">
    <property type="entry name" value="P-loop_NTPase"/>
</dbReference>
<feature type="transmembrane region" description="Helical" evidence="7">
    <location>
        <begin position="142"/>
        <end position="175"/>
    </location>
</feature>
<evidence type="ECO:0000259" key="9">
    <source>
        <dbReference type="PROSITE" id="PS50929"/>
    </source>
</evidence>
<dbReference type="Pfam" id="PF00005">
    <property type="entry name" value="ABC_tran"/>
    <property type="match status" value="1"/>
</dbReference>
<name>A0ABN0NXI3_TRELE</name>
<keyword evidence="4 10" id="KW-0067">ATP-binding</keyword>
<dbReference type="SUPFAM" id="SSF52540">
    <property type="entry name" value="P-loop containing nucleoside triphosphate hydrolases"/>
    <property type="match status" value="1"/>
</dbReference>
<dbReference type="InterPro" id="IPR036640">
    <property type="entry name" value="ABC1_TM_sf"/>
</dbReference>
<dbReference type="InterPro" id="IPR039421">
    <property type="entry name" value="Type_1_exporter"/>
</dbReference>
<gene>
    <name evidence="10" type="ORF">HMPREF9193_01693</name>
</gene>
<evidence type="ECO:0000256" key="4">
    <source>
        <dbReference type="ARBA" id="ARBA00022840"/>
    </source>
</evidence>
<feature type="domain" description="ABC transporter" evidence="8">
    <location>
        <begin position="330"/>
        <end position="564"/>
    </location>
</feature>
<comment type="subcellular location">
    <subcellularLocation>
        <location evidence="1">Cell membrane</location>
        <topology evidence="1">Multi-pass membrane protein</topology>
    </subcellularLocation>
</comment>
<keyword evidence="3" id="KW-0547">Nucleotide-binding</keyword>
<organism evidence="10 11">
    <name type="scientific">Treponema lecithinolyticum ATCC 700332</name>
    <dbReference type="NCBI Taxonomy" id="1321815"/>
    <lineage>
        <taxon>Bacteria</taxon>
        <taxon>Pseudomonadati</taxon>
        <taxon>Spirochaetota</taxon>
        <taxon>Spirochaetia</taxon>
        <taxon>Spirochaetales</taxon>
        <taxon>Treponemataceae</taxon>
        <taxon>Treponema</taxon>
    </lineage>
</organism>
<feature type="transmembrane region" description="Helical" evidence="7">
    <location>
        <begin position="56"/>
        <end position="77"/>
    </location>
</feature>
<dbReference type="SUPFAM" id="SSF90123">
    <property type="entry name" value="ABC transporter transmembrane region"/>
    <property type="match status" value="1"/>
</dbReference>
<evidence type="ECO:0000256" key="1">
    <source>
        <dbReference type="ARBA" id="ARBA00004651"/>
    </source>
</evidence>
<keyword evidence="11" id="KW-1185">Reference proteome</keyword>
<protein>
    <submittedName>
        <fullName evidence="10">ABC transporter, ATP-binding protein</fullName>
    </submittedName>
</protein>
<dbReference type="PANTHER" id="PTHR43394">
    <property type="entry name" value="ATP-DEPENDENT PERMEASE MDL1, MITOCHONDRIAL"/>
    <property type="match status" value="1"/>
</dbReference>
<dbReference type="RefSeq" id="WP_021687894.1">
    <property type="nucleotide sequence ID" value="NZ_KI260569.1"/>
</dbReference>
<keyword evidence="5 7" id="KW-1133">Transmembrane helix</keyword>
<evidence type="ECO:0000256" key="5">
    <source>
        <dbReference type="ARBA" id="ARBA00022989"/>
    </source>
</evidence>
<dbReference type="InterPro" id="IPR011527">
    <property type="entry name" value="ABC1_TM_dom"/>
</dbReference>
<dbReference type="PANTHER" id="PTHR43394:SF1">
    <property type="entry name" value="ATP-BINDING CASSETTE SUB-FAMILY B MEMBER 10, MITOCHONDRIAL"/>
    <property type="match status" value="1"/>
</dbReference>
<feature type="transmembrane region" description="Helical" evidence="7">
    <location>
        <begin position="245"/>
        <end position="266"/>
    </location>
</feature>
<dbReference type="PROSITE" id="PS50893">
    <property type="entry name" value="ABC_TRANSPORTER_2"/>
    <property type="match status" value="1"/>
</dbReference>
<dbReference type="PROSITE" id="PS50929">
    <property type="entry name" value="ABC_TM1F"/>
    <property type="match status" value="1"/>
</dbReference>
<evidence type="ECO:0000313" key="11">
    <source>
        <dbReference type="Proteomes" id="UP000016649"/>
    </source>
</evidence>
<feature type="domain" description="ABC transmembrane type-1" evidence="9">
    <location>
        <begin position="31"/>
        <end position="300"/>
    </location>
</feature>
<dbReference type="InterPro" id="IPR003439">
    <property type="entry name" value="ABC_transporter-like_ATP-bd"/>
</dbReference>
<evidence type="ECO:0000256" key="3">
    <source>
        <dbReference type="ARBA" id="ARBA00022741"/>
    </source>
</evidence>
<dbReference type="EMBL" id="AWVH01000039">
    <property type="protein sequence ID" value="ERJ92035.1"/>
    <property type="molecule type" value="Genomic_DNA"/>
</dbReference>
<dbReference type="InterPro" id="IPR017871">
    <property type="entry name" value="ABC_transporter-like_CS"/>
</dbReference>
<proteinExistence type="predicted"/>
<evidence type="ECO:0000313" key="10">
    <source>
        <dbReference type="EMBL" id="ERJ92035.1"/>
    </source>
</evidence>
<dbReference type="Pfam" id="PF00664">
    <property type="entry name" value="ABC_membrane"/>
    <property type="match status" value="1"/>
</dbReference>
<dbReference type="PROSITE" id="PS00211">
    <property type="entry name" value="ABC_TRANSPORTER_1"/>
    <property type="match status" value="1"/>
</dbReference>
<reference evidence="10 11" key="1">
    <citation type="submission" date="2013-08" db="EMBL/GenBank/DDBJ databases">
        <authorList>
            <person name="Weinstock G."/>
            <person name="Sodergren E."/>
            <person name="Wylie T."/>
            <person name="Fulton L."/>
            <person name="Fulton R."/>
            <person name="Fronick C."/>
            <person name="O'Laughlin M."/>
            <person name="Godfrey J."/>
            <person name="Miner T."/>
            <person name="Herter B."/>
            <person name="Appelbaum E."/>
            <person name="Cordes M."/>
            <person name="Lek S."/>
            <person name="Wollam A."/>
            <person name="Pepin K.H."/>
            <person name="Palsikar V.B."/>
            <person name="Mitreva M."/>
            <person name="Wilson R.K."/>
        </authorList>
    </citation>
    <scope>NUCLEOTIDE SEQUENCE [LARGE SCALE GENOMIC DNA]</scope>
    <source>
        <strain evidence="10 11">ATCC 700332</strain>
    </source>
</reference>
<evidence type="ECO:0000256" key="6">
    <source>
        <dbReference type="ARBA" id="ARBA00023136"/>
    </source>
</evidence>
<sequence length="573" mass="63996">MIQALKRTFALTESGAKGLLKASFYSALMPLAYILPMMIVMLFAQGVLEGGLQPMPFFIASIAIVVLIMYIILYAAYNAQYRETYNESANLRIEVANILKSLPLSYFSKHDISDLSQVILADVAAIEHAMSHAIPQSFGMALYLLIICSAMCAMNAKLTLCIIVPIFVSFAMVLLSKKMQVLETGKYHQKLRKTSEAFQEAIELHQEIKSYGQAESVQQNLISEVRFDEKLHIPVEFAQAGPTTLSASVLSFMIGFTLLFGVPMLSNGEVSLLFLLGYIIAGAKIKDAVAALYMNLAEMMYIDARIKRIKELRQTKIQTGEKVELKNFDIEFKDVEFSYNAERKVIDGLSFVAKQNQVTALVGPSGCGKTSVLRLMSRLYDYDKGHIFIDGKEIDKIDTDSLFDKISIVFQEVSLFNTSVLENIRLGNKNADDEQVKQAARFAHCEEFISRLPQGYDTIIGENGSRLSGGERQRLSIARAFLKNAPIIILDEISASLDVENEMQIQQSLNSLIKGKTVVIISHRLKSVENVDKIIVMNNGKLDAEGTHAELLQKSALYRNMIEKSSATEKYRY</sequence>
<dbReference type="Gene3D" id="3.40.50.300">
    <property type="entry name" value="P-loop containing nucleotide triphosphate hydrolases"/>
    <property type="match status" value="1"/>
</dbReference>
<evidence type="ECO:0000259" key="8">
    <source>
        <dbReference type="PROSITE" id="PS50893"/>
    </source>
</evidence>
<dbReference type="Proteomes" id="UP000016649">
    <property type="component" value="Unassembled WGS sequence"/>
</dbReference>
<feature type="transmembrane region" description="Helical" evidence="7">
    <location>
        <begin position="272"/>
        <end position="296"/>
    </location>
</feature>
<dbReference type="SMART" id="SM00382">
    <property type="entry name" value="AAA"/>
    <property type="match status" value="1"/>
</dbReference>
<feature type="transmembrane region" description="Helical" evidence="7">
    <location>
        <begin position="24"/>
        <end position="44"/>
    </location>
</feature>
<accession>A0ABN0NXI3</accession>
<keyword evidence="2 7" id="KW-0812">Transmembrane</keyword>
<keyword evidence="6 7" id="KW-0472">Membrane</keyword>
<dbReference type="InterPro" id="IPR003593">
    <property type="entry name" value="AAA+_ATPase"/>
</dbReference>
<dbReference type="GO" id="GO:0005524">
    <property type="term" value="F:ATP binding"/>
    <property type="evidence" value="ECO:0007669"/>
    <property type="project" value="UniProtKB-KW"/>
</dbReference>
<dbReference type="Gene3D" id="1.20.1560.10">
    <property type="entry name" value="ABC transporter type 1, transmembrane domain"/>
    <property type="match status" value="1"/>
</dbReference>
<comment type="caution">
    <text evidence="10">The sequence shown here is derived from an EMBL/GenBank/DDBJ whole genome shotgun (WGS) entry which is preliminary data.</text>
</comment>
<evidence type="ECO:0000256" key="2">
    <source>
        <dbReference type="ARBA" id="ARBA00022692"/>
    </source>
</evidence>